<dbReference type="KEGG" id="vcw:GJQ55_01350"/>
<organism evidence="2 3">
    <name type="scientific">Venatoribacter cucullus</name>
    <dbReference type="NCBI Taxonomy" id="2661630"/>
    <lineage>
        <taxon>Bacteria</taxon>
        <taxon>Pseudomonadati</taxon>
        <taxon>Pseudomonadota</taxon>
        <taxon>Gammaproteobacteria</taxon>
        <taxon>Oceanospirillales</taxon>
        <taxon>Oceanospirillaceae</taxon>
        <taxon>Venatoribacter</taxon>
    </lineage>
</organism>
<dbReference type="Pfam" id="PF07238">
    <property type="entry name" value="PilZ"/>
    <property type="match status" value="1"/>
</dbReference>
<dbReference type="RefSeq" id="WP_228345711.1">
    <property type="nucleotide sequence ID" value="NZ_CP046056.1"/>
</dbReference>
<protein>
    <recommendedName>
        <fullName evidence="1">PilZ domain-containing protein</fullName>
    </recommendedName>
</protein>
<reference evidence="2 3" key="1">
    <citation type="submission" date="2019-11" db="EMBL/GenBank/DDBJ databases">
        <title>Venatorbacter sp. nov. a predator of Campylobacter and other Gram-negative bacteria.</title>
        <authorList>
            <person name="Saeedi A."/>
            <person name="Cummings N.J."/>
            <person name="Connerton I.F."/>
            <person name="Connerton P.L."/>
        </authorList>
    </citation>
    <scope>NUCLEOTIDE SEQUENCE [LARGE SCALE GENOMIC DNA]</scope>
    <source>
        <strain evidence="2">XL5</strain>
    </source>
</reference>
<dbReference type="Proteomes" id="UP000596074">
    <property type="component" value="Chromosome"/>
</dbReference>
<feature type="domain" description="PilZ" evidence="1">
    <location>
        <begin position="91"/>
        <end position="175"/>
    </location>
</feature>
<evidence type="ECO:0000313" key="2">
    <source>
        <dbReference type="EMBL" id="QQD23198.1"/>
    </source>
</evidence>
<proteinExistence type="predicted"/>
<dbReference type="AlphaFoldDB" id="A0A9X7UW80"/>
<dbReference type="InterPro" id="IPR009875">
    <property type="entry name" value="PilZ_domain"/>
</dbReference>
<dbReference type="GO" id="GO:0035438">
    <property type="term" value="F:cyclic-di-GMP binding"/>
    <property type="evidence" value="ECO:0007669"/>
    <property type="project" value="InterPro"/>
</dbReference>
<evidence type="ECO:0000259" key="1">
    <source>
        <dbReference type="Pfam" id="PF07238"/>
    </source>
</evidence>
<gene>
    <name evidence="2" type="ORF">GJQ55_01350</name>
</gene>
<keyword evidence="3" id="KW-1185">Reference proteome</keyword>
<dbReference type="SUPFAM" id="SSF141371">
    <property type="entry name" value="PilZ domain-like"/>
    <property type="match status" value="1"/>
</dbReference>
<name>A0A9X7UW80_9GAMM</name>
<dbReference type="Gene3D" id="2.40.10.220">
    <property type="entry name" value="predicted glycosyltransferase like domains"/>
    <property type="match status" value="1"/>
</dbReference>
<evidence type="ECO:0000313" key="3">
    <source>
        <dbReference type="Proteomes" id="UP000596074"/>
    </source>
</evidence>
<dbReference type="EMBL" id="CP046056">
    <property type="protein sequence ID" value="QQD23198.1"/>
    <property type="molecule type" value="Genomic_DNA"/>
</dbReference>
<sequence>MQERRRFFRLDDEVIMEFRPLSADEFEQWRSEHQLQTSELKQLEQELGLLLHQVRASHPQLGQVLELFNRKINLLHNTHDHPGDTPELHNGSNEARMQVNLSACGIAFYTDEPLQAERFMLLNMQLKPSNASLSLAGDIVSVKEVNHDRGRYQVRVNFDGLKEAEQEMLIQHLFQLQSRTLRQQRAGD</sequence>
<accession>A0A9X7UW80</accession>